<sequence>IQAELLQSDSQETIIIISKDLIRIDSKFLINCTSLFCLNVIIENSEALQKITLYCAIFNDQLTWNIILKPFNQCAIITNCKATFMKFEVENSIFYINNQVPLTYEDLLAVIPQLLTPTEDIKFYLAQIKTILPERVIFESFNDYLLQRLQFSVLKNDQVLMNYINRQFDINVITQRYGLSQPQILSQIIRSVIEEQNKQGLIKNIINQLSDLNCIDELFLFDKQLLLNSKFQVESQIEFSVQNYDRLKNGLEIIKFHCVKQTPRNYYEQSKQTKDQQPLLVQLLMNSDLSKQCGEIFQNCSSFAQLLLQIKFYDPEKVKLKCLMNNFFDLEVQSLFRLLFEFPNLFNEFLFKNNINQQKQMEMVMKCGLNFDRVINYCLERKFGLKDLVLTAIDVECDEKVLNAFKTLLELEMSEKLENLESKIKYLNTQVQNVIDGIQDEAQKVQMVQ</sequence>
<gene>
    <name evidence="1" type="ORF">TPC1_30912</name>
</gene>
<organism evidence="1">
    <name type="scientific">Trepomonas sp. PC1</name>
    <dbReference type="NCBI Taxonomy" id="1076344"/>
    <lineage>
        <taxon>Eukaryota</taxon>
        <taxon>Metamonada</taxon>
        <taxon>Diplomonadida</taxon>
        <taxon>Hexamitidae</taxon>
        <taxon>Hexamitinae</taxon>
        <taxon>Trepomonas</taxon>
    </lineage>
</organism>
<dbReference type="AlphaFoldDB" id="A0A146JY04"/>
<protein>
    <submittedName>
        <fullName evidence="1">Uncharacterized protein</fullName>
    </submittedName>
</protein>
<dbReference type="EMBL" id="GDID01007013">
    <property type="protein sequence ID" value="JAP89593.1"/>
    <property type="molecule type" value="Transcribed_RNA"/>
</dbReference>
<accession>A0A146JY04</accession>
<proteinExistence type="predicted"/>
<reference evidence="1" key="1">
    <citation type="submission" date="2015-07" db="EMBL/GenBank/DDBJ databases">
        <title>Adaptation to a free-living lifestyle via gene acquisitions in the diplomonad Trepomonas sp. PC1.</title>
        <authorList>
            <person name="Xu F."/>
            <person name="Jerlstrom-Hultqvist J."/>
            <person name="Kolisko M."/>
            <person name="Simpson A.G.B."/>
            <person name="Roger A.J."/>
            <person name="Svard S.G."/>
            <person name="Andersson J.O."/>
        </authorList>
    </citation>
    <scope>NUCLEOTIDE SEQUENCE</scope>
    <source>
        <strain evidence="1">PC1</strain>
    </source>
</reference>
<evidence type="ECO:0000313" key="1">
    <source>
        <dbReference type="EMBL" id="JAP89593.1"/>
    </source>
</evidence>
<name>A0A146JY04_9EUKA</name>
<feature type="non-terminal residue" evidence="1">
    <location>
        <position position="1"/>
    </location>
</feature>